<proteinExistence type="predicted"/>
<accession>A0A1T4WN11</accession>
<evidence type="ECO:0000313" key="1">
    <source>
        <dbReference type="EMBL" id="SKA78265.1"/>
    </source>
</evidence>
<keyword evidence="2" id="KW-1185">Reference proteome</keyword>
<dbReference type="Proteomes" id="UP000190774">
    <property type="component" value="Unassembled WGS sequence"/>
</dbReference>
<reference evidence="2" key="1">
    <citation type="submission" date="2017-02" db="EMBL/GenBank/DDBJ databases">
        <authorList>
            <person name="Varghese N."/>
            <person name="Submissions S."/>
        </authorList>
    </citation>
    <scope>NUCLEOTIDE SEQUENCE [LARGE SCALE GENOMIC DNA]</scope>
    <source>
        <strain evidence="2">ATCC 700200</strain>
    </source>
</reference>
<protein>
    <submittedName>
        <fullName evidence="1">Uncharacterized protein</fullName>
    </submittedName>
</protein>
<gene>
    <name evidence="1" type="ORF">SAMN02745166_00488</name>
</gene>
<name>A0A1T4WN11_9BACT</name>
<dbReference type="EMBL" id="FUYE01000001">
    <property type="protein sequence ID" value="SKA78265.1"/>
    <property type="molecule type" value="Genomic_DNA"/>
</dbReference>
<dbReference type="AlphaFoldDB" id="A0A1T4WN11"/>
<evidence type="ECO:0000313" key="2">
    <source>
        <dbReference type="Proteomes" id="UP000190774"/>
    </source>
</evidence>
<dbReference type="STRING" id="48467.SAMN02745166_00488"/>
<sequence>MKTPPSEGQKGGVVSTGCLRRGAERGRAFRFTTEMSVRIDKTRKTPAQKKMRPILIFYLNPLP</sequence>
<organism evidence="1 2">
    <name type="scientific">Prosthecobacter debontii</name>
    <dbReference type="NCBI Taxonomy" id="48467"/>
    <lineage>
        <taxon>Bacteria</taxon>
        <taxon>Pseudomonadati</taxon>
        <taxon>Verrucomicrobiota</taxon>
        <taxon>Verrucomicrobiia</taxon>
        <taxon>Verrucomicrobiales</taxon>
        <taxon>Verrucomicrobiaceae</taxon>
        <taxon>Prosthecobacter</taxon>
    </lineage>
</organism>